<dbReference type="PROSITE" id="PS50015">
    <property type="entry name" value="SAP_B"/>
    <property type="match status" value="1"/>
</dbReference>
<dbReference type="AlphaFoldDB" id="A0A8T3DGR8"/>
<dbReference type="SUPFAM" id="SSF47862">
    <property type="entry name" value="Saposin"/>
    <property type="match status" value="1"/>
</dbReference>
<protein>
    <recommendedName>
        <fullName evidence="3">Saposin B-type domain-containing protein</fullName>
    </recommendedName>
</protein>
<feature type="domain" description="Saposin B-type" evidence="3">
    <location>
        <begin position="71"/>
        <end position="152"/>
    </location>
</feature>
<comment type="caution">
    <text evidence="4">The sequence shown here is derived from an EMBL/GenBank/DDBJ whole genome shotgun (WGS) entry which is preliminary data.</text>
</comment>
<evidence type="ECO:0000256" key="2">
    <source>
        <dbReference type="SAM" id="SignalP"/>
    </source>
</evidence>
<evidence type="ECO:0000256" key="1">
    <source>
        <dbReference type="ARBA" id="ARBA00023157"/>
    </source>
</evidence>
<proteinExistence type="predicted"/>
<evidence type="ECO:0000259" key="3">
    <source>
        <dbReference type="PROSITE" id="PS50015"/>
    </source>
</evidence>
<dbReference type="Proteomes" id="UP000829720">
    <property type="component" value="Unassembled WGS sequence"/>
</dbReference>
<feature type="signal peptide" evidence="2">
    <location>
        <begin position="1"/>
        <end position="26"/>
    </location>
</feature>
<dbReference type="InterPro" id="IPR008139">
    <property type="entry name" value="SaposinB_dom"/>
</dbReference>
<dbReference type="EMBL" id="JAERUA010000009">
    <property type="protein sequence ID" value="KAI1895044.1"/>
    <property type="molecule type" value="Genomic_DNA"/>
</dbReference>
<keyword evidence="2" id="KW-0732">Signal</keyword>
<name>A0A8T3DGR8_9TELE</name>
<feature type="chain" id="PRO_5035787349" description="Saposin B-type domain-containing protein" evidence="2">
    <location>
        <begin position="27"/>
        <end position="159"/>
    </location>
</feature>
<dbReference type="Gene3D" id="1.10.225.10">
    <property type="entry name" value="Saposin-like"/>
    <property type="match status" value="1"/>
</dbReference>
<evidence type="ECO:0000313" key="4">
    <source>
        <dbReference type="EMBL" id="KAI1895044.1"/>
    </source>
</evidence>
<accession>A0A8T3DGR8</accession>
<keyword evidence="1" id="KW-1015">Disulfide bond</keyword>
<dbReference type="OrthoDB" id="8689668at2759"/>
<organism evidence="4 5">
    <name type="scientific">Albula goreensis</name>
    <dbReference type="NCBI Taxonomy" id="1534307"/>
    <lineage>
        <taxon>Eukaryota</taxon>
        <taxon>Metazoa</taxon>
        <taxon>Chordata</taxon>
        <taxon>Craniata</taxon>
        <taxon>Vertebrata</taxon>
        <taxon>Euteleostomi</taxon>
        <taxon>Actinopterygii</taxon>
        <taxon>Neopterygii</taxon>
        <taxon>Teleostei</taxon>
        <taxon>Albuliformes</taxon>
        <taxon>Albulidae</taxon>
        <taxon>Albula</taxon>
    </lineage>
</organism>
<sequence>MWSANTALKMRLIVVILCCLVYSALGSHAPHSDHEEDFLLESSALGHSDSEADLREELSLILQTLNGTQKIPGICWVCRKVLRFILPKIRRHDHTSRIRFVLHSACRKSGVPAFICNYFINGYFNKLVRDIRSGMHTSRSICRAIHLCWWPRAASKQLL</sequence>
<dbReference type="SMART" id="SM00741">
    <property type="entry name" value="SapB"/>
    <property type="match status" value="1"/>
</dbReference>
<gene>
    <name evidence="4" type="ORF">AGOR_G00102220</name>
</gene>
<reference evidence="4" key="1">
    <citation type="submission" date="2021-01" db="EMBL/GenBank/DDBJ databases">
        <authorList>
            <person name="Zahm M."/>
            <person name="Roques C."/>
            <person name="Cabau C."/>
            <person name="Klopp C."/>
            <person name="Donnadieu C."/>
            <person name="Jouanno E."/>
            <person name="Lampietro C."/>
            <person name="Louis A."/>
            <person name="Herpin A."/>
            <person name="Echchiki A."/>
            <person name="Berthelot C."/>
            <person name="Parey E."/>
            <person name="Roest-Crollius H."/>
            <person name="Braasch I."/>
            <person name="Postlethwait J."/>
            <person name="Bobe J."/>
            <person name="Montfort J."/>
            <person name="Bouchez O."/>
            <person name="Begum T."/>
            <person name="Mejri S."/>
            <person name="Adams A."/>
            <person name="Chen W.-J."/>
            <person name="Guiguen Y."/>
        </authorList>
    </citation>
    <scope>NUCLEOTIDE SEQUENCE</scope>
    <source>
        <tissue evidence="4">Blood</tissue>
    </source>
</reference>
<keyword evidence="5" id="KW-1185">Reference proteome</keyword>
<dbReference type="InterPro" id="IPR011001">
    <property type="entry name" value="Saposin-like"/>
</dbReference>
<evidence type="ECO:0000313" key="5">
    <source>
        <dbReference type="Proteomes" id="UP000829720"/>
    </source>
</evidence>